<evidence type="ECO:0000313" key="3">
    <source>
        <dbReference type="Proteomes" id="UP000054144"/>
    </source>
</evidence>
<dbReference type="EMBL" id="KN882030">
    <property type="protein sequence ID" value="KIY46468.1"/>
    <property type="molecule type" value="Genomic_DNA"/>
</dbReference>
<gene>
    <name evidence="2" type="ORF">FISHEDRAFT_47252</name>
</gene>
<feature type="domain" description="PP4R3 EVH1-like" evidence="1">
    <location>
        <begin position="2"/>
        <end position="96"/>
    </location>
</feature>
<dbReference type="OrthoDB" id="27483at2759"/>
<dbReference type="Gene3D" id="2.30.29.30">
    <property type="entry name" value="Pleckstrin-homology domain (PH domain)/Phosphotyrosine-binding domain (PTB)"/>
    <property type="match status" value="1"/>
</dbReference>
<dbReference type="GO" id="GO:0030289">
    <property type="term" value="C:protein phosphatase 4 complex"/>
    <property type="evidence" value="ECO:0007669"/>
    <property type="project" value="TreeGrafter"/>
</dbReference>
<dbReference type="PANTHER" id="PTHR23318">
    <property type="entry name" value="ATP SYNTHASE GAMMA-RELATED"/>
    <property type="match status" value="1"/>
</dbReference>
<protein>
    <recommendedName>
        <fullName evidence="1">PP4R3 EVH1-like domain-containing protein</fullName>
    </recommendedName>
</protein>
<dbReference type="AlphaFoldDB" id="A0A0D7A6N5"/>
<dbReference type="SUPFAM" id="SSF50729">
    <property type="entry name" value="PH domain-like"/>
    <property type="match status" value="1"/>
</dbReference>
<dbReference type="InterPro" id="IPR011993">
    <property type="entry name" value="PH-like_dom_sf"/>
</dbReference>
<dbReference type="Proteomes" id="UP000054144">
    <property type="component" value="Unassembled WGS sequence"/>
</dbReference>
<accession>A0A0D7A6N5</accession>
<evidence type="ECO:0000259" key="1">
    <source>
        <dbReference type="Pfam" id="PF22972"/>
    </source>
</evidence>
<dbReference type="InterPro" id="IPR055236">
    <property type="entry name" value="EVH1_PP4R3"/>
</dbReference>
<proteinExistence type="predicted"/>
<dbReference type="InterPro" id="IPR051137">
    <property type="entry name" value="PP4R3-like"/>
</dbReference>
<reference evidence="2 3" key="1">
    <citation type="journal article" date="2015" name="Fungal Genet. Biol.">
        <title>Evolution of novel wood decay mechanisms in Agaricales revealed by the genome sequences of Fistulina hepatica and Cylindrobasidium torrendii.</title>
        <authorList>
            <person name="Floudas D."/>
            <person name="Held B.W."/>
            <person name="Riley R."/>
            <person name="Nagy L.G."/>
            <person name="Koehler G."/>
            <person name="Ransdell A.S."/>
            <person name="Younus H."/>
            <person name="Chow J."/>
            <person name="Chiniquy J."/>
            <person name="Lipzen A."/>
            <person name="Tritt A."/>
            <person name="Sun H."/>
            <person name="Haridas S."/>
            <person name="LaButti K."/>
            <person name="Ohm R.A."/>
            <person name="Kues U."/>
            <person name="Blanchette R.A."/>
            <person name="Grigoriev I.V."/>
            <person name="Minto R.E."/>
            <person name="Hibbett D.S."/>
        </authorList>
    </citation>
    <scope>NUCLEOTIDE SEQUENCE [LARGE SCALE GENOMIC DNA]</scope>
    <source>
        <strain evidence="2 3">ATCC 64428</strain>
    </source>
</reference>
<keyword evidence="3" id="KW-1185">Reference proteome</keyword>
<sequence length="99" mass="11326">LQAYQLIGSSWVDKGTGFCFGEVQDNDEPRVLARAERDYDEVILTTTICSNDVYQRQQDTLIVWTEPDGMDYALSFQDPDGCSEIWTFIVEVQRHLSGE</sequence>
<name>A0A0D7A6N5_9AGAR</name>
<dbReference type="PANTHER" id="PTHR23318:SF0">
    <property type="entry name" value="SERINE_THREONINE-PROTEIN PHOSPHATASE 4 REGULATORY SUBUNIT 3"/>
    <property type="match status" value="1"/>
</dbReference>
<dbReference type="GO" id="GO:0006974">
    <property type="term" value="P:DNA damage response"/>
    <property type="evidence" value="ECO:0007669"/>
    <property type="project" value="TreeGrafter"/>
</dbReference>
<evidence type="ECO:0000313" key="2">
    <source>
        <dbReference type="EMBL" id="KIY46468.1"/>
    </source>
</evidence>
<dbReference type="GO" id="GO:0005654">
    <property type="term" value="C:nucleoplasm"/>
    <property type="evidence" value="ECO:0007669"/>
    <property type="project" value="TreeGrafter"/>
</dbReference>
<dbReference type="Pfam" id="PF22972">
    <property type="entry name" value="EVH1_PP4R3"/>
    <property type="match status" value="1"/>
</dbReference>
<dbReference type="GO" id="GO:0072542">
    <property type="term" value="F:protein phosphatase activator activity"/>
    <property type="evidence" value="ECO:0007669"/>
    <property type="project" value="TreeGrafter"/>
</dbReference>
<feature type="non-terminal residue" evidence="2">
    <location>
        <position position="1"/>
    </location>
</feature>
<organism evidence="2 3">
    <name type="scientific">Fistulina hepatica ATCC 64428</name>
    <dbReference type="NCBI Taxonomy" id="1128425"/>
    <lineage>
        <taxon>Eukaryota</taxon>
        <taxon>Fungi</taxon>
        <taxon>Dikarya</taxon>
        <taxon>Basidiomycota</taxon>
        <taxon>Agaricomycotina</taxon>
        <taxon>Agaricomycetes</taxon>
        <taxon>Agaricomycetidae</taxon>
        <taxon>Agaricales</taxon>
        <taxon>Fistulinaceae</taxon>
        <taxon>Fistulina</taxon>
    </lineage>
</organism>